<evidence type="ECO:0000313" key="3">
    <source>
        <dbReference type="Proteomes" id="UP000266721"/>
    </source>
</evidence>
<feature type="non-terminal residue" evidence="2">
    <location>
        <position position="1"/>
    </location>
</feature>
<dbReference type="AlphaFoldDB" id="A0A3L5TRZ0"/>
<gene>
    <name evidence="2" type="ORF">AM593_04594</name>
</gene>
<feature type="compositionally biased region" description="Basic and acidic residues" evidence="1">
    <location>
        <begin position="252"/>
        <end position="262"/>
    </location>
</feature>
<name>A0A3L5TRZ0_MYTGA</name>
<sequence>MEKNSVVFENIPTESIGSQHLNINSGLFYSSETESCPSDNGIYTSDDEICQSGMDICPSVKDICPLVKDICPLVQNIGSAVQNIGLSNTITNVDYVDSSLLLRNFPFGKDCEEEGNIAEVLKEPADHRINLIKNQQLQWKDVQGENKMQIPCSGETIARLFDNRQQQSTQDIYVCKVKQEPVDETDIVSQLDPEPLNNTASTADSVHNENTCLEGSEQNTQQLDNVDSGHNENTILKESEQNTQQLNNVVHETEEPPMETEKAVQQTPEPLNTNLSPGAAPLSTPGLTQL</sequence>
<evidence type="ECO:0000313" key="2">
    <source>
        <dbReference type="EMBL" id="OPL32654.1"/>
    </source>
</evidence>
<accession>A0A3L5TRZ0</accession>
<comment type="caution">
    <text evidence="2">The sequence shown here is derived from an EMBL/GenBank/DDBJ whole genome shotgun (WGS) entry which is preliminary data.</text>
</comment>
<keyword evidence="3" id="KW-1185">Reference proteome</keyword>
<reference evidence="2 3" key="1">
    <citation type="journal article" date="2016" name="PLoS ONE">
        <title>A First Insight into the Genome of the Filter-Feeder Mussel Mytilus galloprovincialis.</title>
        <authorList>
            <person name="Murgarella M."/>
            <person name="Puiu D."/>
            <person name="Novoa B."/>
            <person name="Figueras A."/>
            <person name="Posada D."/>
            <person name="Canchaya C."/>
        </authorList>
    </citation>
    <scope>NUCLEOTIDE SEQUENCE [LARGE SCALE GENOMIC DNA]</scope>
    <source>
        <tissue evidence="2">Muscle</tissue>
    </source>
</reference>
<proteinExistence type="predicted"/>
<evidence type="ECO:0000256" key="1">
    <source>
        <dbReference type="SAM" id="MobiDB-lite"/>
    </source>
</evidence>
<organism evidence="2 3">
    <name type="scientific">Mytilus galloprovincialis</name>
    <name type="common">Mediterranean mussel</name>
    <dbReference type="NCBI Taxonomy" id="29158"/>
    <lineage>
        <taxon>Eukaryota</taxon>
        <taxon>Metazoa</taxon>
        <taxon>Spiralia</taxon>
        <taxon>Lophotrochozoa</taxon>
        <taxon>Mollusca</taxon>
        <taxon>Bivalvia</taxon>
        <taxon>Autobranchia</taxon>
        <taxon>Pteriomorphia</taxon>
        <taxon>Mytilida</taxon>
        <taxon>Mytiloidea</taxon>
        <taxon>Mytilidae</taxon>
        <taxon>Mytilinae</taxon>
        <taxon>Mytilus</taxon>
    </lineage>
</organism>
<protein>
    <submittedName>
        <fullName evidence="2">Uncharacterized protein</fullName>
    </submittedName>
</protein>
<dbReference type="EMBL" id="KV587784">
    <property type="protein sequence ID" value="OPL32654.1"/>
    <property type="molecule type" value="Genomic_DNA"/>
</dbReference>
<dbReference type="Proteomes" id="UP000266721">
    <property type="component" value="Unassembled WGS sequence"/>
</dbReference>
<feature type="compositionally biased region" description="Polar residues" evidence="1">
    <location>
        <begin position="263"/>
        <end position="276"/>
    </location>
</feature>
<feature type="region of interest" description="Disordered" evidence="1">
    <location>
        <begin position="252"/>
        <end position="290"/>
    </location>
</feature>
<feature type="non-terminal residue" evidence="2">
    <location>
        <position position="290"/>
    </location>
</feature>